<dbReference type="SUPFAM" id="SSF55486">
    <property type="entry name" value="Metalloproteases ('zincins'), catalytic domain"/>
    <property type="match status" value="1"/>
</dbReference>
<evidence type="ECO:0000313" key="4">
    <source>
        <dbReference type="Proteomes" id="UP000526501"/>
    </source>
</evidence>
<protein>
    <submittedName>
        <fullName evidence="3">PKD domain-containing protein</fullName>
    </submittedName>
</protein>
<evidence type="ECO:0000259" key="2">
    <source>
        <dbReference type="PROSITE" id="PS50093"/>
    </source>
</evidence>
<dbReference type="InterPro" id="IPR035986">
    <property type="entry name" value="PKD_dom_sf"/>
</dbReference>
<evidence type="ECO:0000256" key="1">
    <source>
        <dbReference type="SAM" id="MobiDB-lite"/>
    </source>
</evidence>
<dbReference type="AlphaFoldDB" id="A0A7X1E7R3"/>
<dbReference type="EMBL" id="JACHVC010000006">
    <property type="protein sequence ID" value="MBC2605539.1"/>
    <property type="molecule type" value="Genomic_DNA"/>
</dbReference>
<dbReference type="RefSeq" id="WP_185659413.1">
    <property type="nucleotide sequence ID" value="NZ_CAWPOO010000006.1"/>
</dbReference>
<organism evidence="3 4">
    <name type="scientific">Pelagicoccus albus</name>
    <dbReference type="NCBI Taxonomy" id="415222"/>
    <lineage>
        <taxon>Bacteria</taxon>
        <taxon>Pseudomonadati</taxon>
        <taxon>Verrucomicrobiota</taxon>
        <taxon>Opitutia</taxon>
        <taxon>Puniceicoccales</taxon>
        <taxon>Pelagicoccaceae</taxon>
        <taxon>Pelagicoccus</taxon>
    </lineage>
</organism>
<dbReference type="PROSITE" id="PS50093">
    <property type="entry name" value="PKD"/>
    <property type="match status" value="1"/>
</dbReference>
<dbReference type="InterPro" id="IPR013783">
    <property type="entry name" value="Ig-like_fold"/>
</dbReference>
<name>A0A7X1E7R3_9BACT</name>
<accession>A0A7X1E7R3</accession>
<feature type="compositionally biased region" description="Polar residues" evidence="1">
    <location>
        <begin position="604"/>
        <end position="616"/>
    </location>
</feature>
<dbReference type="InterPro" id="IPR022409">
    <property type="entry name" value="PKD/Chitinase_dom"/>
</dbReference>
<reference evidence="3 4" key="1">
    <citation type="submission" date="2020-07" db="EMBL/GenBank/DDBJ databases">
        <authorList>
            <person name="Feng X."/>
        </authorList>
    </citation>
    <scope>NUCLEOTIDE SEQUENCE [LARGE SCALE GENOMIC DNA]</scope>
    <source>
        <strain evidence="3 4">JCM23202</strain>
    </source>
</reference>
<dbReference type="InterPro" id="IPR008752">
    <property type="entry name" value="Peptidase_M11"/>
</dbReference>
<dbReference type="SUPFAM" id="SSF49299">
    <property type="entry name" value="PKD domain"/>
    <property type="match status" value="1"/>
</dbReference>
<dbReference type="Pfam" id="PF18911">
    <property type="entry name" value="PKD_4"/>
    <property type="match status" value="1"/>
</dbReference>
<dbReference type="InterPro" id="IPR000601">
    <property type="entry name" value="PKD_dom"/>
</dbReference>
<dbReference type="CDD" id="cd00146">
    <property type="entry name" value="PKD"/>
    <property type="match status" value="1"/>
</dbReference>
<keyword evidence="4" id="KW-1185">Reference proteome</keyword>
<dbReference type="Pfam" id="PF05548">
    <property type="entry name" value="Peptidase_M11"/>
    <property type="match status" value="1"/>
</dbReference>
<dbReference type="Gene3D" id="2.60.40.10">
    <property type="entry name" value="Immunoglobulins"/>
    <property type="match status" value="1"/>
</dbReference>
<dbReference type="SUPFAM" id="SSF110296">
    <property type="entry name" value="Oligoxyloglucan reducing end-specific cellobiohydrolase"/>
    <property type="match status" value="1"/>
</dbReference>
<sequence length="1133" mass="123606">MNPTPRKAISLVGVFLATAIFVSQWGHFESTLDRDETLRVYPIQSEKGKANEASSLPDLNQFSDKELRTWALERRRHMKELISYSPEEALREALSYGEFESLPDLVKGMVERPFSDIVDYQVRAICDHKSHQGKVERFIVDSSGRRIQVVLTQNNRLPVSKEGIPLQGIELDGIAVIRKDVFQVVEDADLIWAKSKLTQATIATNKDPNDRSIYAISGGSLFEFSDYEQLQSLESKLSSEDTRPGLTTGSSAYQARLKSVGYPIEMESSIATQSVSTDETRDYLIIRVEFSNIEGTPFEKDSLQNLLDTHVSPTLAYYSYNKSTVSGTVTDKVYQLSNSANYSDSDDLYDDAVAAYIADGNPNPNTIYDHVAISFPDIGFSWAGLASVGGREQWLQGSVDAETIVHELGHNYGLSHALYWDFGNSSDPVSPSGSSIDYGDIFDIMGSGGLESGHFNMAAKEYLDWIDSSSWSDLSSESDNGTYRIYAFDNVSASGLQALRIKKSEAGGYYWLGLRQEYPGIANLNRGAYLTWQQPGTYNNQTNLVDTTPLSASGKTDAGLTIGKTYSDELAGVHITPLEYGTDSYGAYIDVSVNFGDFPSNQSPSGTLTATNSGTARSPIPFSFNGSDPDGDDLSYHWDFGDGTVELSEASIDHSFPVGGSYTLTLTVSDQKGGTFTQQATIEVSDPTTETTTRTSGTSARLTSLATDGSFVVAAGDDGVFLRSADGVTWTDQGSLNSNLKIHEMIWTGSEYLAVGMDYNWGIEGWVGSVQTSQTGEFWTEELQTDEEIPNWGILSVAYNPATETAIAIQSDGKLRVRDPQGSWTIQDIGLDPLAFASGGPDGASIIWDGTQYVLGGYDFSQTDLSERLVIMTSVDGTTWTKIDPSDSGLLGWYGLDVLSLLNGQLVGSGFAAGIVFSEDSGQSWSNNSPNSDFEASAFAYGNGVYSAHFRPDEQDSRSARDFLSSDGQTWQPAGESENEYNDRIFFSNTFISIGDNGLIVQSAPFSTATESEYESWISGYFSSSTQQGADNNPDGDWATNFMEYALGSDPSNPNSVPQLPSIGRDAGDQIIASIPRFALSDVIVTLELSNDLENWTEVSTTKSVDSESLLELTTTQSYPESDKAFFRIAFRL</sequence>
<feature type="region of interest" description="Disordered" evidence="1">
    <location>
        <begin position="957"/>
        <end position="977"/>
    </location>
</feature>
<comment type="caution">
    <text evidence="3">The sequence shown here is derived from an EMBL/GenBank/DDBJ whole genome shotgun (WGS) entry which is preliminary data.</text>
</comment>
<gene>
    <name evidence="3" type="ORF">H5P27_05735</name>
</gene>
<evidence type="ECO:0000313" key="3">
    <source>
        <dbReference type="EMBL" id="MBC2605539.1"/>
    </source>
</evidence>
<feature type="domain" description="PKD" evidence="2">
    <location>
        <begin position="603"/>
        <end position="691"/>
    </location>
</feature>
<proteinExistence type="predicted"/>
<dbReference type="SMART" id="SM00089">
    <property type="entry name" value="PKD"/>
    <property type="match status" value="1"/>
</dbReference>
<dbReference type="Proteomes" id="UP000526501">
    <property type="component" value="Unassembled WGS sequence"/>
</dbReference>
<feature type="region of interest" description="Disordered" evidence="1">
    <location>
        <begin position="604"/>
        <end position="628"/>
    </location>
</feature>